<evidence type="ECO:0000313" key="2">
    <source>
        <dbReference type="Proteomes" id="UP000245711"/>
    </source>
</evidence>
<dbReference type="EMBL" id="CP021354">
    <property type="protein sequence ID" value="AWK70312.1"/>
    <property type="molecule type" value="Genomic_DNA"/>
</dbReference>
<evidence type="ECO:0000313" key="1">
    <source>
        <dbReference type="EMBL" id="AWK70312.1"/>
    </source>
</evidence>
<name>A0A2S2BNY1_9NOCA</name>
<dbReference type="AlphaFoldDB" id="A0A2S2BNY1"/>
<proteinExistence type="predicted"/>
<gene>
    <name evidence="1" type="ORF">CBI38_00715</name>
</gene>
<sequence>MLDEESDMTDSTIVDTEAEELAAPLDLLLTDANLDWRDRERLQFVLGNIVEAASPSNNSLLNPLGYKAVLGVAVRLDYVDNSLGSMRDDTKFCPRAR</sequence>
<organism evidence="1 2">
    <name type="scientific">Rhodococcus oxybenzonivorans</name>
    <dbReference type="NCBI Taxonomy" id="1990687"/>
    <lineage>
        <taxon>Bacteria</taxon>
        <taxon>Bacillati</taxon>
        <taxon>Actinomycetota</taxon>
        <taxon>Actinomycetes</taxon>
        <taxon>Mycobacteriales</taxon>
        <taxon>Nocardiaceae</taxon>
        <taxon>Rhodococcus</taxon>
    </lineage>
</organism>
<reference evidence="1 2" key="1">
    <citation type="submission" date="2017-05" db="EMBL/GenBank/DDBJ databases">
        <title>Isolation of Rhodococcus sp. S2-17 biodegrading of BP-3.</title>
        <authorList>
            <person name="Lee Y."/>
            <person name="Kim K.H."/>
            <person name="Chun B.H."/>
            <person name="Jung H.S."/>
            <person name="Jeon C.O."/>
        </authorList>
    </citation>
    <scope>NUCLEOTIDE SEQUENCE [LARGE SCALE GENOMIC DNA]</scope>
    <source>
        <strain evidence="1 2">S2-17</strain>
    </source>
</reference>
<keyword evidence="2" id="KW-1185">Reference proteome</keyword>
<dbReference type="Proteomes" id="UP000245711">
    <property type="component" value="Chromosome"/>
</dbReference>
<protein>
    <submittedName>
        <fullName evidence="1">Uncharacterized protein</fullName>
    </submittedName>
</protein>
<dbReference type="KEGG" id="roz:CBI38_00715"/>
<accession>A0A2S2BNY1</accession>